<dbReference type="EMBL" id="GDID01007335">
    <property type="protein sequence ID" value="JAP89271.1"/>
    <property type="molecule type" value="Transcribed_RNA"/>
</dbReference>
<accession>A0A146K0U1</accession>
<evidence type="ECO:0000256" key="1">
    <source>
        <dbReference type="SAM" id="MobiDB-lite"/>
    </source>
</evidence>
<organism evidence="2">
    <name type="scientific">Trepomonas sp. PC1</name>
    <dbReference type="NCBI Taxonomy" id="1076344"/>
    <lineage>
        <taxon>Eukaryota</taxon>
        <taxon>Metamonada</taxon>
        <taxon>Diplomonadida</taxon>
        <taxon>Hexamitidae</taxon>
        <taxon>Hexamitinae</taxon>
        <taxon>Trepomonas</taxon>
    </lineage>
</organism>
<sequence>LIEAAIVFQNIQDTAIKRDLIDLNQQLNYRPGVFKFLLIQFVDAHKSRHSCVQDVYMLQQLFQKITDSRVCFSVFKPLLEKYVQFHEQDVSNQNFLVRALQSGLRINGISLQDEQNLLLQSLQLKPEPTELKKDLSVSDIAWGGQSHFRHSKAAVKSSQQTAKPILKSVQVQTDSFQEAKSELYIKKCFQNTVKRQTTYDQILQQVLLENSKKIKSKHIAKSQKNAKSQPYKLSKKPDASGLSQLSDLQVLKTPFQIENLRMDEFEVPSVHFIQQNLRKIRFLHKTADLLQRQVVAEALKKLYLQIPQFTQGQLQLQTLQRCLGTKVAQLKNLKQKMAVFILKLKTVSKSQKEQNLLQKELQIAKTKLRVAKCRKLIGLKLKLQLFKRKE</sequence>
<evidence type="ECO:0000313" key="2">
    <source>
        <dbReference type="EMBL" id="JAP89271.1"/>
    </source>
</evidence>
<feature type="non-terminal residue" evidence="2">
    <location>
        <position position="1"/>
    </location>
</feature>
<feature type="non-terminal residue" evidence="2">
    <location>
        <position position="390"/>
    </location>
</feature>
<protein>
    <submittedName>
        <fullName evidence="2">Uncharacterized protein</fullName>
    </submittedName>
</protein>
<reference evidence="2" key="1">
    <citation type="submission" date="2015-07" db="EMBL/GenBank/DDBJ databases">
        <title>Adaptation to a free-living lifestyle via gene acquisitions in the diplomonad Trepomonas sp. PC1.</title>
        <authorList>
            <person name="Xu F."/>
            <person name="Jerlstrom-Hultqvist J."/>
            <person name="Kolisko M."/>
            <person name="Simpson A.G.B."/>
            <person name="Roger A.J."/>
            <person name="Svard S.G."/>
            <person name="Andersson J.O."/>
        </authorList>
    </citation>
    <scope>NUCLEOTIDE SEQUENCE</scope>
    <source>
        <strain evidence="2">PC1</strain>
    </source>
</reference>
<gene>
    <name evidence="2" type="ORF">TPC1_31234</name>
</gene>
<name>A0A146K0U1_9EUKA</name>
<dbReference type="AlphaFoldDB" id="A0A146K0U1"/>
<proteinExistence type="predicted"/>
<feature type="region of interest" description="Disordered" evidence="1">
    <location>
        <begin position="218"/>
        <end position="240"/>
    </location>
</feature>